<keyword evidence="2" id="KW-0805">Transcription regulation</keyword>
<keyword evidence="3 7" id="KW-0238">DNA-binding</keyword>
<keyword evidence="4" id="KW-0010">Activator</keyword>
<keyword evidence="5" id="KW-0804">Transcription</keyword>
<dbReference type="PRINTS" id="PR00053">
    <property type="entry name" value="FORKHEAD"/>
</dbReference>
<feature type="compositionally biased region" description="Basic and acidic residues" evidence="8">
    <location>
        <begin position="13"/>
        <end position="27"/>
    </location>
</feature>
<dbReference type="InterPro" id="IPR036388">
    <property type="entry name" value="WH-like_DNA-bd_sf"/>
</dbReference>
<feature type="region of interest" description="Disordered" evidence="8">
    <location>
        <begin position="154"/>
        <end position="177"/>
    </location>
</feature>
<dbReference type="InterPro" id="IPR036390">
    <property type="entry name" value="WH_DNA-bd_sf"/>
</dbReference>
<dbReference type="OrthoDB" id="5954824at2759"/>
<evidence type="ECO:0000313" key="10">
    <source>
        <dbReference type="Proteomes" id="UP000694844"/>
    </source>
</evidence>
<dbReference type="RefSeq" id="XP_022314590.1">
    <property type="nucleotide sequence ID" value="XM_022458882.1"/>
</dbReference>
<organism evidence="10 11">
    <name type="scientific">Crassostrea virginica</name>
    <name type="common">Eastern oyster</name>
    <dbReference type="NCBI Taxonomy" id="6565"/>
    <lineage>
        <taxon>Eukaryota</taxon>
        <taxon>Metazoa</taxon>
        <taxon>Spiralia</taxon>
        <taxon>Lophotrochozoa</taxon>
        <taxon>Mollusca</taxon>
        <taxon>Bivalvia</taxon>
        <taxon>Autobranchia</taxon>
        <taxon>Pteriomorphia</taxon>
        <taxon>Ostreida</taxon>
        <taxon>Ostreoidea</taxon>
        <taxon>Ostreidae</taxon>
        <taxon>Crassostrea</taxon>
    </lineage>
</organism>
<reference evidence="11" key="1">
    <citation type="submission" date="2025-08" db="UniProtKB">
        <authorList>
            <consortium name="RefSeq"/>
        </authorList>
    </citation>
    <scope>IDENTIFICATION</scope>
    <source>
        <tissue evidence="11">Whole sample</tissue>
    </source>
</reference>
<dbReference type="SUPFAM" id="SSF46785">
    <property type="entry name" value="Winged helix' DNA-binding domain"/>
    <property type="match status" value="1"/>
</dbReference>
<comment type="subcellular location">
    <subcellularLocation>
        <location evidence="1 7">Nucleus</location>
    </subcellularLocation>
</comment>
<dbReference type="GO" id="GO:0032444">
    <property type="term" value="C:activin responsive factor complex"/>
    <property type="evidence" value="ECO:0007669"/>
    <property type="project" value="TreeGrafter"/>
</dbReference>
<protein>
    <submittedName>
        <fullName evidence="11">Forkhead box protein H1-like</fullName>
    </submittedName>
</protein>
<dbReference type="GO" id="GO:0046332">
    <property type="term" value="F:SMAD binding"/>
    <property type="evidence" value="ECO:0007669"/>
    <property type="project" value="UniProtKB-ARBA"/>
</dbReference>
<name>A0A8B8CFW2_CRAVI</name>
<dbReference type="Pfam" id="PF00250">
    <property type="entry name" value="Forkhead"/>
    <property type="match status" value="1"/>
</dbReference>
<keyword evidence="6 7" id="KW-0539">Nucleus</keyword>
<feature type="compositionally biased region" description="Basic residues" evidence="8">
    <location>
        <begin position="161"/>
        <end position="173"/>
    </location>
</feature>
<dbReference type="PANTHER" id="PTHR47316:SF1">
    <property type="entry name" value="FORKHEAD BOX PROTEIN H1"/>
    <property type="match status" value="1"/>
</dbReference>
<feature type="region of interest" description="Disordered" evidence="8">
    <location>
        <begin position="1"/>
        <end position="27"/>
    </location>
</feature>
<keyword evidence="10" id="KW-1185">Reference proteome</keyword>
<dbReference type="PROSITE" id="PS50039">
    <property type="entry name" value="FORK_HEAD_3"/>
    <property type="match status" value="1"/>
</dbReference>
<evidence type="ECO:0000256" key="4">
    <source>
        <dbReference type="ARBA" id="ARBA00023159"/>
    </source>
</evidence>
<evidence type="ECO:0000256" key="3">
    <source>
        <dbReference type="ARBA" id="ARBA00023125"/>
    </source>
</evidence>
<dbReference type="AlphaFoldDB" id="A0A8B8CFW2"/>
<dbReference type="PANTHER" id="PTHR47316">
    <property type="entry name" value="FORKHEAD BOX PROTEIN H1"/>
    <property type="match status" value="1"/>
</dbReference>
<dbReference type="InterPro" id="IPR001766">
    <property type="entry name" value="Fork_head_dom"/>
</dbReference>
<feature type="domain" description="Fork-head" evidence="9">
    <location>
        <begin position="194"/>
        <end position="271"/>
    </location>
</feature>
<dbReference type="PROSITE" id="PS00658">
    <property type="entry name" value="FORK_HEAD_2"/>
    <property type="match status" value="1"/>
</dbReference>
<dbReference type="InterPro" id="IPR047511">
    <property type="entry name" value="FH_FOXH1"/>
</dbReference>
<accession>A0A8B8CFW2</accession>
<evidence type="ECO:0000256" key="1">
    <source>
        <dbReference type="ARBA" id="ARBA00004123"/>
    </source>
</evidence>
<dbReference type="GO" id="GO:0001228">
    <property type="term" value="F:DNA-binding transcription activator activity, RNA polymerase II-specific"/>
    <property type="evidence" value="ECO:0007669"/>
    <property type="project" value="TreeGrafter"/>
</dbReference>
<dbReference type="GeneID" id="111119070"/>
<evidence type="ECO:0000256" key="2">
    <source>
        <dbReference type="ARBA" id="ARBA00023015"/>
    </source>
</evidence>
<dbReference type="InterPro" id="IPR030456">
    <property type="entry name" value="TF_fork_head_CS_2"/>
</dbReference>
<dbReference type="Gene3D" id="1.10.10.10">
    <property type="entry name" value="Winged helix-like DNA-binding domain superfamily/Winged helix DNA-binding domain"/>
    <property type="match status" value="1"/>
</dbReference>
<dbReference type="KEGG" id="cvn:111119070"/>
<sequence length="596" mass="66770">MYSGYSPISSEGPHSEEHATQMDFDEKAERMLVTQSIQFSDDSSDCQPINAYKKAVDETDSESSRSSMPLSLVISESVDCASMVDLSSSSAANVVTSQYSNTTCSADPLCASSAMCNSSDLVVADFPLDQSKETAELDRINEFDVNEAAKRLFIATNSPNKKPKSKQNKKKQMGPKMKSESVLRFHANYQRHPKPPYPYTGMIIHAIDSTTEKALTLTGIINKLKEMFVFFKGSYTGWKDSVRHNLSHNACFVKGERCTQSDSKGNLWHVDISRAPINCFKLQDTPVAREGHWAQDLHVQLGLPEIHIPSKKKPQPVTTVEEFPWTVQHVSDNPSSDCSDDVYSSYSPESDSVFAVPLSVTPASTTSEEFPAGPYNESLTESREVPAFLSDTSFEDRTPGPIKTVKGSRQNRRYNPAWNKRNNTDVMETIARKAAKSVYDKSESPNLLPLCPSPQYPQLQDYRYPPNPYYPYQQQYIAEPGYQFPALQSTPGYEYPSAFYPYSYQSMVSQYPSYSMTYDVPTQNYLGHSHHVYQTMDYSPYSTYSSSSFQYQHQQTTDDVMPARDPSSQKAVELAVDLSLADDQIVTSTPTSESDP</sequence>
<evidence type="ECO:0000256" key="5">
    <source>
        <dbReference type="ARBA" id="ARBA00023163"/>
    </source>
</evidence>
<dbReference type="SMART" id="SM00339">
    <property type="entry name" value="FH"/>
    <property type="match status" value="1"/>
</dbReference>
<evidence type="ECO:0000313" key="11">
    <source>
        <dbReference type="RefSeq" id="XP_022314590.1"/>
    </source>
</evidence>
<evidence type="ECO:0000256" key="8">
    <source>
        <dbReference type="SAM" id="MobiDB-lite"/>
    </source>
</evidence>
<gene>
    <name evidence="11" type="primary">LOC111119070</name>
</gene>
<evidence type="ECO:0000259" key="9">
    <source>
        <dbReference type="PROSITE" id="PS50039"/>
    </source>
</evidence>
<dbReference type="CDD" id="cd20022">
    <property type="entry name" value="FH_FOXH"/>
    <property type="match status" value="1"/>
</dbReference>
<dbReference type="InterPro" id="IPR052327">
    <property type="entry name" value="Activin_resp_transcr_regulator"/>
</dbReference>
<feature type="DNA-binding region" description="Fork-head" evidence="7">
    <location>
        <begin position="194"/>
        <end position="271"/>
    </location>
</feature>
<dbReference type="Proteomes" id="UP000694844">
    <property type="component" value="Chromosome 2"/>
</dbReference>
<evidence type="ECO:0000256" key="7">
    <source>
        <dbReference type="PROSITE-ProRule" id="PRU00089"/>
    </source>
</evidence>
<proteinExistence type="predicted"/>
<dbReference type="GO" id="GO:0000976">
    <property type="term" value="F:transcription cis-regulatory region binding"/>
    <property type="evidence" value="ECO:0007669"/>
    <property type="project" value="TreeGrafter"/>
</dbReference>
<evidence type="ECO:0000256" key="6">
    <source>
        <dbReference type="ARBA" id="ARBA00023242"/>
    </source>
</evidence>